<feature type="transmembrane region" description="Helical" evidence="6">
    <location>
        <begin position="269"/>
        <end position="288"/>
    </location>
</feature>
<evidence type="ECO:0000259" key="7">
    <source>
        <dbReference type="PROSITE" id="PS50850"/>
    </source>
</evidence>
<dbReference type="Pfam" id="PF07690">
    <property type="entry name" value="MFS_1"/>
    <property type="match status" value="1"/>
</dbReference>
<dbReference type="PROSITE" id="PS50850">
    <property type="entry name" value="MFS"/>
    <property type="match status" value="1"/>
</dbReference>
<feature type="domain" description="Major facilitator superfamily (MFS) profile" evidence="7">
    <location>
        <begin position="37"/>
        <end position="416"/>
    </location>
</feature>
<comment type="caution">
    <text evidence="8">The sequence shown here is derived from an EMBL/GenBank/DDBJ whole genome shotgun (WGS) entry which is preliminary data.</text>
</comment>
<feature type="transmembrane region" description="Helical" evidence="6">
    <location>
        <begin position="128"/>
        <end position="153"/>
    </location>
</feature>
<evidence type="ECO:0000256" key="2">
    <source>
        <dbReference type="ARBA" id="ARBA00022475"/>
    </source>
</evidence>
<gene>
    <name evidence="8" type="ORF">GCM10010994_49610</name>
</gene>
<keyword evidence="5 6" id="KW-0472">Membrane</keyword>
<dbReference type="InterPro" id="IPR011701">
    <property type="entry name" value="MFS"/>
</dbReference>
<dbReference type="PANTHER" id="PTHR43124:SF10">
    <property type="entry name" value="PURINE EFFLUX PUMP PBUE"/>
    <property type="match status" value="1"/>
</dbReference>
<protein>
    <submittedName>
        <fullName evidence="8">MFS transporter</fullName>
    </submittedName>
</protein>
<keyword evidence="3 6" id="KW-0812">Transmembrane</keyword>
<feature type="transmembrane region" description="Helical" evidence="6">
    <location>
        <begin position="233"/>
        <end position="257"/>
    </location>
</feature>
<feature type="transmembrane region" description="Helical" evidence="6">
    <location>
        <begin position="300"/>
        <end position="318"/>
    </location>
</feature>
<keyword evidence="9" id="KW-1185">Reference proteome</keyword>
<dbReference type="Proteomes" id="UP000637002">
    <property type="component" value="Unassembled WGS sequence"/>
</dbReference>
<feature type="transmembrane region" description="Helical" evidence="6">
    <location>
        <begin position="388"/>
        <end position="406"/>
    </location>
</feature>
<sequence length="423" mass="43680">MFYVVFERAPAAPERRATGARPAHGPRGCRSMTPSLARVGLMAGNFVVGVTILAPAGMLTELAQSLGVSLREAGLLVTYGAIVLCLGSPLMAWLTARIERKTLLTATLAAMVAGNLASALAPDYGSLVIIRMLTLVFAALYTPQAASTVALIVPERERASAIAFVFLGWALAFAVGLPLVTMLAEPLGWRGVHGVLVVAALLCTALLMRALPRRLHGKPLSLSSFGTIARDRHILLILLVTFLSTAGQLAIFIYMAPLLGALAGGGREVAGSFFALFGGASLVGNIAASRIVQPLGPRRTLAICLGLVIAGIALWAFAAGSLAAMALGLALWGLGFAATNSMQQARLNAAVPALASVSIALNTSLAYVGQAVGTALGGWLLAHDRPEVVGYAALALAVSSAIVLALERYGRRPDAASRCTAQV</sequence>
<evidence type="ECO:0000256" key="3">
    <source>
        <dbReference type="ARBA" id="ARBA00022692"/>
    </source>
</evidence>
<dbReference type="GO" id="GO:0005886">
    <property type="term" value="C:plasma membrane"/>
    <property type="evidence" value="ECO:0007669"/>
    <property type="project" value="UniProtKB-SubCell"/>
</dbReference>
<accession>A0A916UUK6</accession>
<feature type="transmembrane region" description="Helical" evidence="6">
    <location>
        <begin position="324"/>
        <end position="342"/>
    </location>
</feature>
<keyword evidence="4 6" id="KW-1133">Transmembrane helix</keyword>
<evidence type="ECO:0000313" key="8">
    <source>
        <dbReference type="EMBL" id="GGC85781.1"/>
    </source>
</evidence>
<evidence type="ECO:0000313" key="9">
    <source>
        <dbReference type="Proteomes" id="UP000637002"/>
    </source>
</evidence>
<feature type="transmembrane region" description="Helical" evidence="6">
    <location>
        <begin position="103"/>
        <end position="122"/>
    </location>
</feature>
<feature type="transmembrane region" description="Helical" evidence="6">
    <location>
        <begin position="160"/>
        <end position="180"/>
    </location>
</feature>
<dbReference type="CDD" id="cd17324">
    <property type="entry name" value="MFS_NepI_like"/>
    <property type="match status" value="1"/>
</dbReference>
<evidence type="ECO:0000256" key="1">
    <source>
        <dbReference type="ARBA" id="ARBA00004651"/>
    </source>
</evidence>
<dbReference type="SUPFAM" id="SSF103473">
    <property type="entry name" value="MFS general substrate transporter"/>
    <property type="match status" value="1"/>
</dbReference>
<dbReference type="InterPro" id="IPR020846">
    <property type="entry name" value="MFS_dom"/>
</dbReference>
<dbReference type="Gene3D" id="1.20.1250.20">
    <property type="entry name" value="MFS general substrate transporter like domains"/>
    <property type="match status" value="1"/>
</dbReference>
<keyword evidence="2" id="KW-1003">Cell membrane</keyword>
<feature type="transmembrane region" description="Helical" evidence="6">
    <location>
        <begin position="36"/>
        <end position="56"/>
    </location>
</feature>
<dbReference type="InterPro" id="IPR036259">
    <property type="entry name" value="MFS_trans_sf"/>
</dbReference>
<evidence type="ECO:0000256" key="4">
    <source>
        <dbReference type="ARBA" id="ARBA00022989"/>
    </source>
</evidence>
<comment type="subcellular location">
    <subcellularLocation>
        <location evidence="1">Cell membrane</location>
        <topology evidence="1">Multi-pass membrane protein</topology>
    </subcellularLocation>
</comment>
<dbReference type="InterPro" id="IPR050189">
    <property type="entry name" value="MFS_Efflux_Transporters"/>
</dbReference>
<proteinExistence type="predicted"/>
<organism evidence="8 9">
    <name type="scientific">Chelatococcus reniformis</name>
    <dbReference type="NCBI Taxonomy" id="1494448"/>
    <lineage>
        <taxon>Bacteria</taxon>
        <taxon>Pseudomonadati</taxon>
        <taxon>Pseudomonadota</taxon>
        <taxon>Alphaproteobacteria</taxon>
        <taxon>Hyphomicrobiales</taxon>
        <taxon>Chelatococcaceae</taxon>
        <taxon>Chelatococcus</taxon>
    </lineage>
</organism>
<reference evidence="8" key="1">
    <citation type="journal article" date="2014" name="Int. J. Syst. Evol. Microbiol.">
        <title>Complete genome sequence of Corynebacterium casei LMG S-19264T (=DSM 44701T), isolated from a smear-ripened cheese.</title>
        <authorList>
            <consortium name="US DOE Joint Genome Institute (JGI-PGF)"/>
            <person name="Walter F."/>
            <person name="Albersmeier A."/>
            <person name="Kalinowski J."/>
            <person name="Ruckert C."/>
        </authorList>
    </citation>
    <scope>NUCLEOTIDE SEQUENCE</scope>
    <source>
        <strain evidence="8">CGMCC 1.12919</strain>
    </source>
</reference>
<dbReference type="AlphaFoldDB" id="A0A916UUK6"/>
<feature type="transmembrane region" description="Helical" evidence="6">
    <location>
        <begin position="76"/>
        <end position="96"/>
    </location>
</feature>
<dbReference type="GO" id="GO:0022857">
    <property type="term" value="F:transmembrane transporter activity"/>
    <property type="evidence" value="ECO:0007669"/>
    <property type="project" value="InterPro"/>
</dbReference>
<evidence type="ECO:0000256" key="6">
    <source>
        <dbReference type="SAM" id="Phobius"/>
    </source>
</evidence>
<dbReference type="PANTHER" id="PTHR43124">
    <property type="entry name" value="PURINE EFFLUX PUMP PBUE"/>
    <property type="match status" value="1"/>
</dbReference>
<reference evidence="8" key="2">
    <citation type="submission" date="2020-09" db="EMBL/GenBank/DDBJ databases">
        <authorList>
            <person name="Sun Q."/>
            <person name="Zhou Y."/>
        </authorList>
    </citation>
    <scope>NUCLEOTIDE SEQUENCE</scope>
    <source>
        <strain evidence="8">CGMCC 1.12919</strain>
    </source>
</reference>
<feature type="transmembrane region" description="Helical" evidence="6">
    <location>
        <begin position="349"/>
        <end position="368"/>
    </location>
</feature>
<evidence type="ECO:0000256" key="5">
    <source>
        <dbReference type="ARBA" id="ARBA00023136"/>
    </source>
</evidence>
<feature type="transmembrane region" description="Helical" evidence="6">
    <location>
        <begin position="192"/>
        <end position="212"/>
    </location>
</feature>
<name>A0A916UUK6_9HYPH</name>
<dbReference type="EMBL" id="BMGG01000009">
    <property type="protein sequence ID" value="GGC85781.1"/>
    <property type="molecule type" value="Genomic_DNA"/>
</dbReference>